<evidence type="ECO:0008006" key="3">
    <source>
        <dbReference type="Google" id="ProtNLM"/>
    </source>
</evidence>
<accession>A0A4V2V3A2</accession>
<dbReference type="EMBL" id="SMAR01000044">
    <property type="protein sequence ID" value="TCT30847.1"/>
    <property type="molecule type" value="Genomic_DNA"/>
</dbReference>
<dbReference type="Proteomes" id="UP000295097">
    <property type="component" value="Unassembled WGS sequence"/>
</dbReference>
<evidence type="ECO:0000313" key="2">
    <source>
        <dbReference type="Proteomes" id="UP000295097"/>
    </source>
</evidence>
<dbReference type="Gene3D" id="3.40.50.2300">
    <property type="match status" value="1"/>
</dbReference>
<dbReference type="SUPFAM" id="SSF52172">
    <property type="entry name" value="CheY-like"/>
    <property type="match status" value="1"/>
</dbReference>
<name>A0A4V2V3A2_9HYPH</name>
<dbReference type="AlphaFoldDB" id="A0A4V2V3A2"/>
<keyword evidence="2" id="KW-1185">Reference proteome</keyword>
<evidence type="ECO:0000313" key="1">
    <source>
        <dbReference type="EMBL" id="TCT30847.1"/>
    </source>
</evidence>
<comment type="caution">
    <text evidence="1">The sequence shown here is derived from an EMBL/GenBank/DDBJ whole genome shotgun (WGS) entry which is preliminary data.</text>
</comment>
<dbReference type="OrthoDB" id="8304377at2"/>
<organism evidence="1 2">
    <name type="scientific">Martelella mediterranea</name>
    <dbReference type="NCBI Taxonomy" id="293089"/>
    <lineage>
        <taxon>Bacteria</taxon>
        <taxon>Pseudomonadati</taxon>
        <taxon>Pseudomonadota</taxon>
        <taxon>Alphaproteobacteria</taxon>
        <taxon>Hyphomicrobiales</taxon>
        <taxon>Aurantimonadaceae</taxon>
        <taxon>Martelella</taxon>
    </lineage>
</organism>
<dbReference type="InterPro" id="IPR011006">
    <property type="entry name" value="CheY-like_superfamily"/>
</dbReference>
<protein>
    <recommendedName>
        <fullName evidence="3">Response regulator receiver domain-containing protein</fullName>
    </recommendedName>
</protein>
<gene>
    <name evidence="1" type="ORF">EDC90_104419</name>
</gene>
<sequence length="149" mass="16730">MKALLVEDDEFKAASVRGVVKNMRPNSQFINANTVHSAVSSLQSGEFDLIMLDMALPSHQLRPGSGPTSSLLSGGLEVIMELSYLKRFDPVIILTQFPELEVEGDLVALKKAKEVLRTHYNANVIAVIHYRHEQQEWQDSLIQEMNKIL</sequence>
<reference evidence="1 2" key="1">
    <citation type="submission" date="2019-03" db="EMBL/GenBank/DDBJ databases">
        <title>Freshwater and sediment microbial communities from various areas in North America, analyzing microbe dynamics in response to fracking.</title>
        <authorList>
            <person name="Lamendella R."/>
        </authorList>
    </citation>
    <scope>NUCLEOTIDE SEQUENCE [LARGE SCALE GENOMIC DNA]</scope>
    <source>
        <strain evidence="1 2">175.2</strain>
    </source>
</reference>
<proteinExistence type="predicted"/>
<dbReference type="RefSeq" id="WP_132313997.1">
    <property type="nucleotide sequence ID" value="NZ_SMAR01000044.1"/>
</dbReference>